<dbReference type="InterPro" id="IPR007362">
    <property type="entry name" value="DUF429"/>
</dbReference>
<dbReference type="Pfam" id="PF04250">
    <property type="entry name" value="DUF429"/>
    <property type="match status" value="1"/>
</dbReference>
<evidence type="ECO:0000313" key="2">
    <source>
        <dbReference type="EMBL" id="GAA2175690.1"/>
    </source>
</evidence>
<dbReference type="SUPFAM" id="SSF52467">
    <property type="entry name" value="DHS-like NAD/FAD-binding domain"/>
    <property type="match status" value="1"/>
</dbReference>
<dbReference type="InterPro" id="IPR029035">
    <property type="entry name" value="DHS-like_NAD/FAD-binding_dom"/>
</dbReference>
<evidence type="ECO:0008006" key="4">
    <source>
        <dbReference type="Google" id="ProtNLM"/>
    </source>
</evidence>
<dbReference type="EMBL" id="BAAAQT010000008">
    <property type="protein sequence ID" value="GAA2175690.1"/>
    <property type="molecule type" value="Genomic_DNA"/>
</dbReference>
<proteinExistence type="predicted"/>
<keyword evidence="3" id="KW-1185">Reference proteome</keyword>
<protein>
    <recommendedName>
        <fullName evidence="4">SIR2-like domain-containing protein</fullName>
    </recommendedName>
</protein>
<accession>A0ABP5MM28</accession>
<gene>
    <name evidence="2" type="ORF">GCM10009846_26550</name>
</gene>
<dbReference type="Proteomes" id="UP001501599">
    <property type="component" value="Unassembled WGS sequence"/>
</dbReference>
<organism evidence="2 3">
    <name type="scientific">Agrococcus versicolor</name>
    <dbReference type="NCBI Taxonomy" id="501482"/>
    <lineage>
        <taxon>Bacteria</taxon>
        <taxon>Bacillati</taxon>
        <taxon>Actinomycetota</taxon>
        <taxon>Actinomycetes</taxon>
        <taxon>Micrococcales</taxon>
        <taxon>Microbacteriaceae</taxon>
        <taxon>Agrococcus</taxon>
    </lineage>
</organism>
<comment type="caution">
    <text evidence="2">The sequence shown here is derived from an EMBL/GenBank/DDBJ whole genome shotgun (WGS) entry which is preliminary data.</text>
</comment>
<evidence type="ECO:0000313" key="3">
    <source>
        <dbReference type="Proteomes" id="UP001501599"/>
    </source>
</evidence>
<dbReference type="Pfam" id="PF13289">
    <property type="entry name" value="SIR2_2"/>
    <property type="match status" value="1"/>
</dbReference>
<reference evidence="3" key="1">
    <citation type="journal article" date="2019" name="Int. J. Syst. Evol. Microbiol.">
        <title>The Global Catalogue of Microorganisms (GCM) 10K type strain sequencing project: providing services to taxonomists for standard genome sequencing and annotation.</title>
        <authorList>
            <consortium name="The Broad Institute Genomics Platform"/>
            <consortium name="The Broad Institute Genome Sequencing Center for Infectious Disease"/>
            <person name="Wu L."/>
            <person name="Ma J."/>
        </authorList>
    </citation>
    <scope>NUCLEOTIDE SEQUENCE [LARGE SCALE GENOMIC DNA]</scope>
    <source>
        <strain evidence="3">JCM 16026</strain>
    </source>
</reference>
<feature type="region of interest" description="Disordered" evidence="1">
    <location>
        <begin position="253"/>
        <end position="274"/>
    </location>
</feature>
<evidence type="ECO:0000256" key="1">
    <source>
        <dbReference type="SAM" id="MobiDB-lite"/>
    </source>
</evidence>
<dbReference type="RefSeq" id="WP_344344427.1">
    <property type="nucleotide sequence ID" value="NZ_BAAAQT010000008.1"/>
</dbReference>
<sequence length="810" mass="86919">MQPVAHVGIDLAWGLRGRTGIAAVDSSGALTASDTLSTDDEIAAWIERHAPRTGVVAMDAPLVVANPAGSRPCEKLLHAVFGRFDAGGYPSNTSNPHFDPPRALTLARRLGLSIDPALPHREHVAIEVYPHPAMIGIFELGRTLKYKRKKQSAELQLAETRRLLDLMEGIAELRLGDSRDWARIREVVDASTSRGALGSVEDEIDGIFCAHLAWLWAQRPSALQVYGDVETGYIVAPPPPTWAPTARLTQPRRIGDDEETLPPAGLEDTMTEDQPRRHASHVFVTRGSLLSFACDAWLLPSDLRGEVTEAWRIPDVRQRVRRSLTDAYESGDRLAVPLAALKDDAEHGPLPILTAVPFAGVTATGGPEHLDRAVREFIAVAAAAVGSKPSSTSRPVPLLAMPTFGTGAGGGGSIRGEVLAIILRAASVAAAQHGVDVAIVIKDAATFAHVQMVRRQLEGGERDPWASLSEVQRDAIPELAGLARAGRLVPFMGAGVSVSGGGPTWRGLIERLAQRVGLGTDEVEAILEQGRSPLDQAAILEHRFAEAASGERDAFRQAIADEANLDRYGLAPALLATLAPPQAITLNYDELYERATKDIGGDRVAVISDGQLEAGASRWLLKLHGSVGRPESIVLTRDDYLGYNATRSALSSIVKANLITHHLLFVGFGFTDDHFHEIVHDVRSAVQRSDGVPFATALQLRVDPLDALLLGRTARSIDMGISQLEQGEDAIAWAGRQVEIFLDALVAHAADSHDYLLRPGFETALTPADTALKSALEAFIGAVDDVATSSPAWAVVEEMLRRLGDESAPR</sequence>
<name>A0ABP5MM28_9MICO</name>